<protein>
    <recommendedName>
        <fullName evidence="8">Major facilitator superfamily (MFS) profile domain-containing protein</fullName>
    </recommendedName>
</protein>
<feature type="transmembrane region" description="Helical" evidence="7">
    <location>
        <begin position="562"/>
        <end position="581"/>
    </location>
</feature>
<feature type="transmembrane region" description="Helical" evidence="7">
    <location>
        <begin position="424"/>
        <end position="449"/>
    </location>
</feature>
<dbReference type="InterPro" id="IPR003663">
    <property type="entry name" value="Sugar/inositol_transpt"/>
</dbReference>
<dbReference type="InterPro" id="IPR020846">
    <property type="entry name" value="MFS_dom"/>
</dbReference>
<feature type="transmembrane region" description="Helical" evidence="7">
    <location>
        <begin position="181"/>
        <end position="200"/>
    </location>
</feature>
<dbReference type="InterPro" id="IPR036259">
    <property type="entry name" value="MFS_trans_sf"/>
</dbReference>
<evidence type="ECO:0000256" key="6">
    <source>
        <dbReference type="ARBA" id="ARBA00023136"/>
    </source>
</evidence>
<gene>
    <name evidence="9" type="ORF">AAFC00_000174</name>
</gene>
<dbReference type="InterPro" id="IPR005828">
    <property type="entry name" value="MFS_sugar_transport-like"/>
</dbReference>
<dbReference type="SUPFAM" id="SSF103473">
    <property type="entry name" value="MFS general substrate transporter"/>
    <property type="match status" value="1"/>
</dbReference>
<evidence type="ECO:0000313" key="9">
    <source>
        <dbReference type="EMBL" id="KAL1296699.1"/>
    </source>
</evidence>
<feature type="transmembrane region" description="Helical" evidence="7">
    <location>
        <begin position="297"/>
        <end position="317"/>
    </location>
</feature>
<dbReference type="EMBL" id="JBFMKM010000018">
    <property type="protein sequence ID" value="KAL1296699.1"/>
    <property type="molecule type" value="Genomic_DNA"/>
</dbReference>
<keyword evidence="3" id="KW-0813">Transport</keyword>
<keyword evidence="6 7" id="KW-0472">Membrane</keyword>
<organism evidence="9 10">
    <name type="scientific">Neodothiora populina</name>
    <dbReference type="NCBI Taxonomy" id="2781224"/>
    <lineage>
        <taxon>Eukaryota</taxon>
        <taxon>Fungi</taxon>
        <taxon>Dikarya</taxon>
        <taxon>Ascomycota</taxon>
        <taxon>Pezizomycotina</taxon>
        <taxon>Dothideomycetes</taxon>
        <taxon>Dothideomycetidae</taxon>
        <taxon>Dothideales</taxon>
        <taxon>Dothioraceae</taxon>
        <taxon>Neodothiora</taxon>
    </lineage>
</organism>
<evidence type="ECO:0000259" key="8">
    <source>
        <dbReference type="PROSITE" id="PS50850"/>
    </source>
</evidence>
<dbReference type="PROSITE" id="PS00216">
    <property type="entry name" value="SUGAR_TRANSPORT_1"/>
    <property type="match status" value="1"/>
</dbReference>
<keyword evidence="4 7" id="KW-0812">Transmembrane</keyword>
<evidence type="ECO:0000256" key="1">
    <source>
        <dbReference type="ARBA" id="ARBA00004141"/>
    </source>
</evidence>
<dbReference type="PROSITE" id="PS50850">
    <property type="entry name" value="MFS"/>
    <property type="match status" value="1"/>
</dbReference>
<dbReference type="PRINTS" id="PR00171">
    <property type="entry name" value="SUGRTRNSPORT"/>
</dbReference>
<dbReference type="Proteomes" id="UP001562354">
    <property type="component" value="Unassembled WGS sequence"/>
</dbReference>
<feature type="transmembrane region" description="Helical" evidence="7">
    <location>
        <begin position="498"/>
        <end position="518"/>
    </location>
</feature>
<dbReference type="GeneID" id="95973877"/>
<feature type="transmembrane region" description="Helical" evidence="7">
    <location>
        <begin position="206"/>
        <end position="228"/>
    </location>
</feature>
<dbReference type="InterPro" id="IPR050814">
    <property type="entry name" value="Myo-inositol_Transporter"/>
</dbReference>
<evidence type="ECO:0000313" key="10">
    <source>
        <dbReference type="Proteomes" id="UP001562354"/>
    </source>
</evidence>
<sequence length="659" mass="74178">MDSDSKLEPRRRVPSVTSLRDKSLDQPADCYISVPFQDWDENRMITEIEIFIEEGELEDYADYIRRGALLNYDRNIFSHERHDLMKLKPIEQRYLNLEYSPKRLDKFRQASGLYILVALCSVGAAVQGWDESAVNGAQVYYRHALGISSRNVGLVNSAPYLCCAASCLLTFPLNKYLGRRGVIFLTSLISCVTCIAQAFPQSWETLFLARFLLGFGIGPKSATIPIYAAECCPSNIRGGLVMFWQLWTAAGIMCGYIAGVALQNANAGTVVLGSGDSTLTCDNGASDLRSLRCSLNWRLMLASPGLLPIVVVLYIYTQPESPRWLLRQAHLGSRQYYEKAFLALCRLRHTKLQAARDLFLINYQIKEEERIRSVQKPFWELFTTPRNRRAMIASVTCMFFQQFCGVNVLAYYSTSVLLNANFSISSALLASTGFGIINFLFGLPALWLIDSFGRRSLLLATFPFMALFQLFIAVAFAATGGNKTSNESNTTQTTLVLLGMYLFAVAYSPGEGPVPFVYSAESMPIYNRDIGMGLVTAVTWFFNFLLSITWPSFVDAFGWSGAFGWYAAWCVIGEIVILLVVPETRNLSLEQLAEVFSISSRKHALFGLREASWFVRHYILRQKDLKKPILFHMNEQVSREGELEDVDYHGGVHRTFSIH</sequence>
<comment type="caution">
    <text evidence="9">The sequence shown here is derived from an EMBL/GenBank/DDBJ whole genome shotgun (WGS) entry which is preliminary data.</text>
</comment>
<evidence type="ECO:0000256" key="5">
    <source>
        <dbReference type="ARBA" id="ARBA00022989"/>
    </source>
</evidence>
<evidence type="ECO:0000256" key="2">
    <source>
        <dbReference type="ARBA" id="ARBA00010992"/>
    </source>
</evidence>
<dbReference type="PANTHER" id="PTHR48020">
    <property type="entry name" value="PROTON MYO-INOSITOL COTRANSPORTER"/>
    <property type="match status" value="1"/>
</dbReference>
<feature type="transmembrane region" description="Helical" evidence="7">
    <location>
        <begin position="240"/>
        <end position="262"/>
    </location>
</feature>
<feature type="transmembrane region" description="Helical" evidence="7">
    <location>
        <begin position="456"/>
        <end position="478"/>
    </location>
</feature>
<comment type="similarity">
    <text evidence="2">Belongs to the major facilitator superfamily. Sugar transporter (TC 2.A.1.1) family.</text>
</comment>
<dbReference type="PANTHER" id="PTHR48020:SF17">
    <property type="entry name" value="SUGAR TRANSPORTER, PUTATIVE (AFU_ORTHOLOGUE AFUA_8G06870)-RELATED"/>
    <property type="match status" value="1"/>
</dbReference>
<feature type="transmembrane region" description="Helical" evidence="7">
    <location>
        <begin position="530"/>
        <end position="550"/>
    </location>
</feature>
<keyword evidence="5 7" id="KW-1133">Transmembrane helix</keyword>
<evidence type="ECO:0000256" key="7">
    <source>
        <dbReference type="SAM" id="Phobius"/>
    </source>
</evidence>
<evidence type="ECO:0000256" key="4">
    <source>
        <dbReference type="ARBA" id="ARBA00022692"/>
    </source>
</evidence>
<proteinExistence type="inferred from homology"/>
<dbReference type="Pfam" id="PF00083">
    <property type="entry name" value="Sugar_tr"/>
    <property type="match status" value="1"/>
</dbReference>
<accession>A0ABR3P1M9</accession>
<keyword evidence="10" id="KW-1185">Reference proteome</keyword>
<dbReference type="RefSeq" id="XP_069196381.1">
    <property type="nucleotide sequence ID" value="XM_069341022.1"/>
</dbReference>
<feature type="transmembrane region" description="Helical" evidence="7">
    <location>
        <begin position="112"/>
        <end position="129"/>
    </location>
</feature>
<feature type="transmembrane region" description="Helical" evidence="7">
    <location>
        <begin position="390"/>
        <end position="412"/>
    </location>
</feature>
<feature type="domain" description="Major facilitator superfamily (MFS) profile" evidence="8">
    <location>
        <begin position="116"/>
        <end position="585"/>
    </location>
</feature>
<name>A0ABR3P1M9_9PEZI</name>
<dbReference type="Gene3D" id="1.20.1250.20">
    <property type="entry name" value="MFS general substrate transporter like domains"/>
    <property type="match status" value="1"/>
</dbReference>
<comment type="subcellular location">
    <subcellularLocation>
        <location evidence="1">Membrane</location>
        <topology evidence="1">Multi-pass membrane protein</topology>
    </subcellularLocation>
</comment>
<reference evidence="9 10" key="1">
    <citation type="submission" date="2024-07" db="EMBL/GenBank/DDBJ databases">
        <title>Draft sequence of the Neodothiora populina.</title>
        <authorList>
            <person name="Drown D.D."/>
            <person name="Schuette U.S."/>
            <person name="Buechlein A.B."/>
            <person name="Rusch D.R."/>
            <person name="Winton L.W."/>
            <person name="Adams G.A."/>
        </authorList>
    </citation>
    <scope>NUCLEOTIDE SEQUENCE [LARGE SCALE GENOMIC DNA]</scope>
    <source>
        <strain evidence="9 10">CPC 39397</strain>
    </source>
</reference>
<dbReference type="InterPro" id="IPR005829">
    <property type="entry name" value="Sugar_transporter_CS"/>
</dbReference>
<feature type="transmembrane region" description="Helical" evidence="7">
    <location>
        <begin position="157"/>
        <end position="174"/>
    </location>
</feature>
<evidence type="ECO:0000256" key="3">
    <source>
        <dbReference type="ARBA" id="ARBA00022448"/>
    </source>
</evidence>